<feature type="domain" description="Thioredoxin-like fold" evidence="1">
    <location>
        <begin position="24"/>
        <end position="105"/>
    </location>
</feature>
<proteinExistence type="predicted"/>
<dbReference type="EMBL" id="CAJVRL010000001">
    <property type="protein sequence ID" value="CAG8948759.1"/>
    <property type="molecule type" value="Genomic_DNA"/>
</dbReference>
<gene>
    <name evidence="2" type="ORF">HYFRA_00001880</name>
</gene>
<evidence type="ECO:0000259" key="1">
    <source>
        <dbReference type="Pfam" id="PF17172"/>
    </source>
</evidence>
<comment type="caution">
    <text evidence="2">The sequence shown here is derived from an EMBL/GenBank/DDBJ whole genome shotgun (WGS) entry which is preliminary data.</text>
</comment>
<dbReference type="Pfam" id="PF17172">
    <property type="entry name" value="GST_N_4"/>
    <property type="match status" value="1"/>
</dbReference>
<evidence type="ECO:0000313" key="2">
    <source>
        <dbReference type="EMBL" id="CAG8948759.1"/>
    </source>
</evidence>
<dbReference type="OrthoDB" id="5809458at2759"/>
<name>A0A9N9KK89_9HELO</name>
<organism evidence="2 3">
    <name type="scientific">Hymenoscyphus fraxineus</name>
    <dbReference type="NCBI Taxonomy" id="746836"/>
    <lineage>
        <taxon>Eukaryota</taxon>
        <taxon>Fungi</taxon>
        <taxon>Dikarya</taxon>
        <taxon>Ascomycota</taxon>
        <taxon>Pezizomycotina</taxon>
        <taxon>Leotiomycetes</taxon>
        <taxon>Helotiales</taxon>
        <taxon>Helotiaceae</taxon>
        <taxon>Hymenoscyphus</taxon>
    </lineage>
</organism>
<feature type="non-terminal residue" evidence="2">
    <location>
        <position position="106"/>
    </location>
</feature>
<dbReference type="AlphaFoldDB" id="A0A9N9KK89"/>
<dbReference type="InterPro" id="IPR012336">
    <property type="entry name" value="Thioredoxin-like_fold"/>
</dbReference>
<keyword evidence="3" id="KW-1185">Reference proteome</keyword>
<protein>
    <recommendedName>
        <fullName evidence="1">Thioredoxin-like fold domain-containing protein</fullName>
    </recommendedName>
</protein>
<evidence type="ECO:0000313" key="3">
    <source>
        <dbReference type="Proteomes" id="UP000696280"/>
    </source>
</evidence>
<accession>A0A9N9KK89</accession>
<reference evidence="2" key="1">
    <citation type="submission" date="2021-07" db="EMBL/GenBank/DDBJ databases">
        <authorList>
            <person name="Durling M."/>
        </authorList>
    </citation>
    <scope>NUCLEOTIDE SEQUENCE</scope>
</reference>
<dbReference type="Proteomes" id="UP000696280">
    <property type="component" value="Unassembled WGS sequence"/>
</dbReference>
<sequence>MENPKSPTLHRGWDEPVSYVWSCFVTKVEARFRFANLPHRVEAGSRRKAPRGKIPYLELSFESAANPTILSDSSLSYGQLPDLNASLSPVDRSHDLAPRSLLEDKW</sequence>